<protein>
    <recommendedName>
        <fullName evidence="3">Anaphase-promoting complex subunit 4 WD40 domain-containing protein</fullName>
    </recommendedName>
</protein>
<keyword evidence="2" id="KW-1185">Reference proteome</keyword>
<dbReference type="STRING" id="1080227.A8L45_00425"/>
<comment type="caution">
    <text evidence="1">The sequence shown here is derived from an EMBL/GenBank/DDBJ whole genome shotgun (WGS) entry which is preliminary data.</text>
</comment>
<evidence type="ECO:0000313" key="1">
    <source>
        <dbReference type="EMBL" id="ODA36105.1"/>
    </source>
</evidence>
<dbReference type="InterPro" id="IPR001680">
    <property type="entry name" value="WD40_rpt"/>
</dbReference>
<reference evidence="1 2" key="1">
    <citation type="submission" date="2016-05" db="EMBL/GenBank/DDBJ databases">
        <title>Genomic Taxonomy of the Vibrionaceae.</title>
        <authorList>
            <person name="Gomez-Gil B."/>
            <person name="Enciso-Ibarra J."/>
        </authorList>
    </citation>
    <scope>NUCLEOTIDE SEQUENCE [LARGE SCALE GENOMIC DNA]</scope>
    <source>
        <strain evidence="1 2">CAIM 1920</strain>
    </source>
</reference>
<evidence type="ECO:0008006" key="3">
    <source>
        <dbReference type="Google" id="ProtNLM"/>
    </source>
</evidence>
<dbReference type="EMBL" id="LYBM01000001">
    <property type="protein sequence ID" value="ODA36105.1"/>
    <property type="molecule type" value="Genomic_DNA"/>
</dbReference>
<dbReference type="RefSeq" id="WP_068898070.1">
    <property type="nucleotide sequence ID" value="NZ_JBHUIF010000002.1"/>
</dbReference>
<dbReference type="OrthoDB" id="9814620at2"/>
<dbReference type="SMART" id="SM00320">
    <property type="entry name" value="WD40"/>
    <property type="match status" value="5"/>
</dbReference>
<dbReference type="InterPro" id="IPR015943">
    <property type="entry name" value="WD40/YVTN_repeat-like_dom_sf"/>
</dbReference>
<dbReference type="Proteomes" id="UP000094936">
    <property type="component" value="Unassembled WGS sequence"/>
</dbReference>
<sequence>MQGTVDSDMWADVPIPPEFEETELERRGKSFDMGAPVTGAVAVGDRVAVGFGDGKVRFFEGDKPPVSVGAHKGVILCLVANGSDVLTGGEDGRFLRVSPDGTVEEIANFGSKWVDCVTAAEGLYACSSGRTVHVWSGGKAVKSLEHESTVGGLAVNVEQKSLAVSHYGGVTLWNYKADKWTSSKLEWKGSHGEVNFSPDGKFIVTAMQEMAVHVWRMLDRGDLEMSGYPTKVKSFAWVGDKPHLATSGASEAICWPFDGENGPMRRSPICVSHRGEKRVTVVQDLPGEEALFVGFHDGAVLLAELLVDSDALILRRPNDAEVTAMAVTESRSHIFIGDASGQVLWSSLYA</sequence>
<dbReference type="InterPro" id="IPR011047">
    <property type="entry name" value="Quinoprotein_ADH-like_sf"/>
</dbReference>
<accession>A0A1C3ESB8</accession>
<organism evidence="1 2">
    <name type="scientific">Veronia pacifica</name>
    <dbReference type="NCBI Taxonomy" id="1080227"/>
    <lineage>
        <taxon>Bacteria</taxon>
        <taxon>Pseudomonadati</taxon>
        <taxon>Pseudomonadota</taxon>
        <taxon>Gammaproteobacteria</taxon>
        <taxon>Vibrionales</taxon>
        <taxon>Vibrionaceae</taxon>
        <taxon>Veronia</taxon>
    </lineage>
</organism>
<gene>
    <name evidence="1" type="ORF">A8L45_00425</name>
</gene>
<evidence type="ECO:0000313" key="2">
    <source>
        <dbReference type="Proteomes" id="UP000094936"/>
    </source>
</evidence>
<dbReference type="AlphaFoldDB" id="A0A1C3ESB8"/>
<name>A0A1C3ESB8_9GAMM</name>
<dbReference type="SUPFAM" id="SSF50998">
    <property type="entry name" value="Quinoprotein alcohol dehydrogenase-like"/>
    <property type="match status" value="1"/>
</dbReference>
<dbReference type="Gene3D" id="2.130.10.10">
    <property type="entry name" value="YVTN repeat-like/Quinoprotein amine dehydrogenase"/>
    <property type="match status" value="2"/>
</dbReference>
<proteinExistence type="predicted"/>